<keyword evidence="2" id="KW-1185">Reference proteome</keyword>
<evidence type="ECO:0008006" key="3">
    <source>
        <dbReference type="Google" id="ProtNLM"/>
    </source>
</evidence>
<protein>
    <recommendedName>
        <fullName evidence="3">DUF4145 domain-containing protein</fullName>
    </recommendedName>
</protein>
<accession>A0ABX0Y4G2</accession>
<evidence type="ECO:0000313" key="1">
    <source>
        <dbReference type="EMBL" id="NJC73012.1"/>
    </source>
</evidence>
<comment type="caution">
    <text evidence="1">The sequence shown here is derived from an EMBL/GenBank/DDBJ whole genome shotgun (WGS) entry which is preliminary data.</text>
</comment>
<proteinExistence type="predicted"/>
<evidence type="ECO:0000313" key="2">
    <source>
        <dbReference type="Proteomes" id="UP000722989"/>
    </source>
</evidence>
<dbReference type="RefSeq" id="WP_167927915.1">
    <property type="nucleotide sequence ID" value="NZ_JAATVY010000024.1"/>
</dbReference>
<reference evidence="1 2" key="1">
    <citation type="submission" date="2020-03" db="EMBL/GenBank/DDBJ databases">
        <title>WGS of the type strain of Planosporangium spp.</title>
        <authorList>
            <person name="Thawai C."/>
        </authorList>
    </citation>
    <scope>NUCLEOTIDE SEQUENCE [LARGE SCALE GENOMIC DNA]</scope>
    <source>
        <strain evidence="1 2">TBRC 5610</strain>
    </source>
</reference>
<organism evidence="1 2">
    <name type="scientific">Planosporangium thailandense</name>
    <dbReference type="NCBI Taxonomy" id="765197"/>
    <lineage>
        <taxon>Bacteria</taxon>
        <taxon>Bacillati</taxon>
        <taxon>Actinomycetota</taxon>
        <taxon>Actinomycetes</taxon>
        <taxon>Micromonosporales</taxon>
        <taxon>Micromonosporaceae</taxon>
        <taxon>Planosporangium</taxon>
    </lineage>
</organism>
<name>A0ABX0Y4G2_9ACTN</name>
<sequence length="279" mass="31245">MTATNDVRVELDDNILNRLADLICGDDSTPVYRTGREIGAFFEAAGWRRVGDVDGPRRQWVLDLLKQRRRDSDALRRLVLRLADPREYLDNDDARLHVVQELNQLLALEGYQVVYVGSRPDLISQTPTMKRPAMQAPAQLTASLTDIVSDPEFGKQLKSRLDEAHTCWKSGACTAAIIMLGSTLEGVLYDVALARHAGGRPPTDNLQELINLAKRNGWIAQDVIDYVDVLRNHRNLVHPKKQYTQRYSPEEDTVRIAWNVVVAALNDLQQLVNGSAPAG</sequence>
<dbReference type="EMBL" id="JAATVY010000024">
    <property type="protein sequence ID" value="NJC73012.1"/>
    <property type="molecule type" value="Genomic_DNA"/>
</dbReference>
<gene>
    <name evidence="1" type="ORF">HC031_25325</name>
</gene>
<dbReference type="Proteomes" id="UP000722989">
    <property type="component" value="Unassembled WGS sequence"/>
</dbReference>